<evidence type="ECO:0000256" key="1">
    <source>
        <dbReference type="ARBA" id="ARBA00023157"/>
    </source>
</evidence>
<dbReference type="InterPro" id="IPR001212">
    <property type="entry name" value="Somatomedin_B_dom"/>
</dbReference>
<organism evidence="3 4">
    <name type="scientific">Elysia crispata</name>
    <name type="common">lettuce slug</name>
    <dbReference type="NCBI Taxonomy" id="231223"/>
    <lineage>
        <taxon>Eukaryota</taxon>
        <taxon>Metazoa</taxon>
        <taxon>Spiralia</taxon>
        <taxon>Lophotrochozoa</taxon>
        <taxon>Mollusca</taxon>
        <taxon>Gastropoda</taxon>
        <taxon>Heterobranchia</taxon>
        <taxon>Euthyneura</taxon>
        <taxon>Panpulmonata</taxon>
        <taxon>Sacoglossa</taxon>
        <taxon>Placobranchoidea</taxon>
        <taxon>Plakobranchidae</taxon>
        <taxon>Elysia</taxon>
    </lineage>
</organism>
<protein>
    <recommendedName>
        <fullName evidence="2">SMB domain-containing protein</fullName>
    </recommendedName>
</protein>
<dbReference type="PROSITE" id="PS50958">
    <property type="entry name" value="SMB_2"/>
    <property type="match status" value="1"/>
</dbReference>
<dbReference type="AlphaFoldDB" id="A0AAE0Y310"/>
<name>A0AAE0Y310_9GAST</name>
<gene>
    <name evidence="3" type="ORF">RRG08_015661</name>
</gene>
<feature type="domain" description="SMB" evidence="2">
    <location>
        <begin position="31"/>
        <end position="89"/>
    </location>
</feature>
<dbReference type="EMBL" id="JAWDGP010007128">
    <property type="protein sequence ID" value="KAK3729638.1"/>
    <property type="molecule type" value="Genomic_DNA"/>
</dbReference>
<dbReference type="PROSITE" id="PS00524">
    <property type="entry name" value="SMB_1"/>
    <property type="match status" value="1"/>
</dbReference>
<keyword evidence="4" id="KW-1185">Reference proteome</keyword>
<keyword evidence="1" id="KW-1015">Disulfide bond</keyword>
<reference evidence="3" key="1">
    <citation type="journal article" date="2023" name="G3 (Bethesda)">
        <title>A reference genome for the long-term kleptoplast-retaining sea slug Elysia crispata morphotype clarki.</title>
        <authorList>
            <person name="Eastman K.E."/>
            <person name="Pendleton A.L."/>
            <person name="Shaikh M.A."/>
            <person name="Suttiyut T."/>
            <person name="Ogas R."/>
            <person name="Tomko P."/>
            <person name="Gavelis G."/>
            <person name="Widhalm J.R."/>
            <person name="Wisecaver J.H."/>
        </authorList>
    </citation>
    <scope>NUCLEOTIDE SEQUENCE</scope>
    <source>
        <strain evidence="3">ECLA1</strain>
    </source>
</reference>
<evidence type="ECO:0000313" key="4">
    <source>
        <dbReference type="Proteomes" id="UP001283361"/>
    </source>
</evidence>
<evidence type="ECO:0000259" key="2">
    <source>
        <dbReference type="PROSITE" id="PS50958"/>
    </source>
</evidence>
<sequence length="644" mass="71785">MKFMVSLIQKFDLENLQVYRIALETLVSRCDDEKCLGHCGTNNLSPRERQSDIPSSIEMTPSGCSCDFMCPVCGDCCYDFYQACPQEVEKYHQNHLRESKAVCSGVYIFLESDNSTGVAESPASDPLDTLNSMEAILDHLNVRGPAVTDVVTGVQYMSEADWRLLHPQVDPSGSNRLAQWTPSLKSRGHIQLPQLSGLMKNKTKPFGEDLKLVFKPAQSNSRSCLKRTVFSCKEAQNNMGGDLTVRNLTQACEVIVYNKSLVNNNTALFKWELETIEEDDFGPDLISSTTKKKYNLLSTTAYTLIPSNTKDTIFKPYCVMTFVVDAERTPFAFSYLLNMKGSGNASLAPDAGLTSWESITCDIPANLGPEAIDEDLTQTRETNTLARSCQLEVICQNGLLYSNGLCRRPALLLLEVHAAVGIDPEIFQVAMEIFINSSKVLTKKDTFLWQDPASCFGHQEGEIGSNTSSYYGLYYILRDLSFSRAHKRIPLIGELGVTLGAHSVENHTLVDLFQNIKLCALVSNLNETNFGWNLMLQKGENIDYLRDTYVYSRQPVLPAMITKTCDSLPWAWTDNIFQDPFVLCEPVVPLKEAPQIITRDRALTRCTKPGDCDGHKRNKSVSIVSMAYRSTLITALAVCIAVQI</sequence>
<evidence type="ECO:0000313" key="3">
    <source>
        <dbReference type="EMBL" id="KAK3729638.1"/>
    </source>
</evidence>
<dbReference type="Proteomes" id="UP001283361">
    <property type="component" value="Unassembled WGS sequence"/>
</dbReference>
<accession>A0AAE0Y310</accession>
<comment type="caution">
    <text evidence="3">The sequence shown here is derived from an EMBL/GenBank/DDBJ whole genome shotgun (WGS) entry which is preliminary data.</text>
</comment>
<proteinExistence type="predicted"/>